<evidence type="ECO:0000313" key="10">
    <source>
        <dbReference type="EMBL" id="AUN95742.1"/>
    </source>
</evidence>
<evidence type="ECO:0000256" key="4">
    <source>
        <dbReference type="ARBA" id="ARBA00022676"/>
    </source>
</evidence>
<dbReference type="Gene3D" id="3.40.50.2000">
    <property type="entry name" value="Glycogen Phosphorylase B"/>
    <property type="match status" value="1"/>
</dbReference>
<dbReference type="SUPFAM" id="SSF48452">
    <property type="entry name" value="TPR-like"/>
    <property type="match status" value="2"/>
</dbReference>
<dbReference type="Pfam" id="PF13432">
    <property type="entry name" value="TPR_16"/>
    <property type="match status" value="2"/>
</dbReference>
<dbReference type="Gene3D" id="3.40.50.11380">
    <property type="match status" value="1"/>
</dbReference>
<dbReference type="SMART" id="SM00028">
    <property type="entry name" value="TPR"/>
    <property type="match status" value="8"/>
</dbReference>
<sequence>MKGVQELVRQGKLVEADALAKRYQDTYPDRPEVYFGRGIVQRLLKNWPNAVKLFDRAAVLKPDSEQYRVSLVNVLIESAHFGEAERLARSALERFPQSEGLRTALGLGLMYSGMNEEAEKVFRDLLDRKPDDPGVLMYLADCMHRMGRFASVEPAMREAIEKYPRSIELNRRFVMMLGEEGRVDEAIDHLAAVRGALPEAQYWVLMGEVLEAGAREGFALDCFNNALVQDSGLLPALNGKTRALVASGFHDKAAACAKSALKRDPLSSDAHIATALVLQTKKRISPALEHAWRAVSLDPCSRDGHLILGLLLVESGDHANALKALHRAVKLGPRNATVHASLGQALYGAKSREKARVALEEALRLAPQRFHVKIDLLSVSRDLCDWDRVECLEKELIDAAPDEYVSPLLACAMKSVSRRYLLEAGQSVGKAIEKARIGDGRAVFDHGDRQGKGRPERLKLAYLSSDFRQHAVSLLAVELFESHDRGRFELFAYSAAPDDGSDLGRRVLSAFDHVRDVSGLDDAALARSVVEDGIDIIVDLNGHTKGARLGALAQRPAPVQVTYLGYPATTGLDYIDYIVIDEVLAPEHEAEDYSEKFAYVEASYQCNDSHRKIGKRPDRESCGLPKKGFVFCCFNQHYKITREVFAAWCDIVASSPGSVLWLAAGDEGARKALKARFVESGLQEDRLVFASVVPYSEHLARLQNADLALDTAPYNMHTTASDILYAGVPILTIEGQTFASRVGASLMTAIGIPELVASDLAEYKARAVDISKSRKEAAALKARLQDGVTGCRLFDGNAFARQVENLFDQMWCRFDRGQSPAVLRVGDGPSGSSVGEKD</sequence>
<evidence type="ECO:0000256" key="2">
    <source>
        <dbReference type="ARBA" id="ARBA00005386"/>
    </source>
</evidence>
<evidence type="ECO:0000256" key="5">
    <source>
        <dbReference type="ARBA" id="ARBA00022679"/>
    </source>
</evidence>
<proteinExistence type="inferred from homology"/>
<dbReference type="PANTHER" id="PTHR44998">
    <property type="match status" value="1"/>
</dbReference>
<dbReference type="Proteomes" id="UP000242205">
    <property type="component" value="Chromosome"/>
</dbReference>
<keyword evidence="11" id="KW-1185">Reference proteome</keyword>
<dbReference type="PROSITE" id="PS50005">
    <property type="entry name" value="TPR"/>
    <property type="match status" value="3"/>
</dbReference>
<evidence type="ECO:0000256" key="7">
    <source>
        <dbReference type="ARBA" id="ARBA00022803"/>
    </source>
</evidence>
<comment type="pathway">
    <text evidence="1">Protein modification; protein glycosylation.</text>
</comment>
<feature type="domain" description="O-GlcNAc transferase C-terminal" evidence="9">
    <location>
        <begin position="619"/>
        <end position="802"/>
    </location>
</feature>
<dbReference type="EC" id="2.4.1.255" evidence="3"/>
<dbReference type="Pfam" id="PF13429">
    <property type="entry name" value="TPR_15"/>
    <property type="match status" value="1"/>
</dbReference>
<dbReference type="KEGG" id="atw:C0099_12850"/>
<name>A0A2I6S914_9RHOO</name>
<dbReference type="InterPro" id="IPR011990">
    <property type="entry name" value="TPR-like_helical_dom_sf"/>
</dbReference>
<feature type="repeat" description="TPR" evidence="8">
    <location>
        <begin position="302"/>
        <end position="335"/>
    </location>
</feature>
<dbReference type="InterPro" id="IPR029489">
    <property type="entry name" value="OGT/SEC/SPY_C"/>
</dbReference>
<keyword evidence="7 8" id="KW-0802">TPR repeat</keyword>
<organism evidence="10 11">
    <name type="scientific">Pseudazoarcus pumilus</name>
    <dbReference type="NCBI Taxonomy" id="2067960"/>
    <lineage>
        <taxon>Bacteria</taxon>
        <taxon>Pseudomonadati</taxon>
        <taxon>Pseudomonadota</taxon>
        <taxon>Betaproteobacteria</taxon>
        <taxon>Rhodocyclales</taxon>
        <taxon>Zoogloeaceae</taxon>
        <taxon>Pseudazoarcus</taxon>
    </lineage>
</organism>
<protein>
    <recommendedName>
        <fullName evidence="3">protein O-GlcNAc transferase</fullName>
        <ecNumber evidence="3">2.4.1.255</ecNumber>
    </recommendedName>
</protein>
<reference evidence="10 11" key="1">
    <citation type="submission" date="2018-01" db="EMBL/GenBank/DDBJ databases">
        <authorList>
            <person name="Fu G.-Y."/>
        </authorList>
    </citation>
    <scope>NUCLEOTIDE SEQUENCE [LARGE SCALE GENOMIC DNA]</scope>
    <source>
        <strain evidence="10 11">SY39</strain>
    </source>
</reference>
<dbReference type="OrthoDB" id="101857at2"/>
<keyword evidence="5" id="KW-0808">Transferase</keyword>
<dbReference type="AlphaFoldDB" id="A0A2I6S914"/>
<accession>A0A2I6S914</accession>
<evidence type="ECO:0000256" key="6">
    <source>
        <dbReference type="ARBA" id="ARBA00022737"/>
    </source>
</evidence>
<dbReference type="InterPro" id="IPR019734">
    <property type="entry name" value="TPR_rpt"/>
</dbReference>
<dbReference type="RefSeq" id="WP_102247787.1">
    <property type="nucleotide sequence ID" value="NZ_CP025682.1"/>
</dbReference>
<keyword evidence="4" id="KW-0328">Glycosyltransferase</keyword>
<keyword evidence="6" id="KW-0677">Repeat</keyword>
<comment type="similarity">
    <text evidence="2">Belongs to the glycosyltransferase 41 family. O-GlcNAc transferase subfamily.</text>
</comment>
<evidence type="ECO:0000313" key="11">
    <source>
        <dbReference type="Proteomes" id="UP000242205"/>
    </source>
</evidence>
<dbReference type="Gene3D" id="1.25.40.10">
    <property type="entry name" value="Tetratricopeptide repeat domain"/>
    <property type="match status" value="2"/>
</dbReference>
<dbReference type="EMBL" id="CP025682">
    <property type="protein sequence ID" value="AUN95742.1"/>
    <property type="molecule type" value="Genomic_DNA"/>
</dbReference>
<dbReference type="GO" id="GO:0097363">
    <property type="term" value="F:protein O-acetylglucosaminyltransferase activity"/>
    <property type="evidence" value="ECO:0007669"/>
    <property type="project" value="UniProtKB-EC"/>
</dbReference>
<feature type="repeat" description="TPR" evidence="8">
    <location>
        <begin position="31"/>
        <end position="64"/>
    </location>
</feature>
<dbReference type="Pfam" id="PF13844">
    <property type="entry name" value="Glyco_transf_41"/>
    <property type="match status" value="2"/>
</dbReference>
<gene>
    <name evidence="10" type="ORF">C0099_12850</name>
</gene>
<evidence type="ECO:0000259" key="9">
    <source>
        <dbReference type="Pfam" id="PF13844"/>
    </source>
</evidence>
<feature type="repeat" description="TPR" evidence="8">
    <location>
        <begin position="336"/>
        <end position="369"/>
    </location>
</feature>
<dbReference type="PANTHER" id="PTHR44998:SF1">
    <property type="entry name" value="UDP-N-ACETYLGLUCOSAMINE--PEPTIDE N-ACETYLGLUCOSAMINYLTRANSFERASE 110 KDA SUBUNIT"/>
    <property type="match status" value="1"/>
</dbReference>
<feature type="domain" description="O-GlcNAc transferase C-terminal" evidence="9">
    <location>
        <begin position="442"/>
        <end position="609"/>
    </location>
</feature>
<evidence type="ECO:0000256" key="1">
    <source>
        <dbReference type="ARBA" id="ARBA00004922"/>
    </source>
</evidence>
<evidence type="ECO:0000256" key="3">
    <source>
        <dbReference type="ARBA" id="ARBA00011970"/>
    </source>
</evidence>
<evidence type="ECO:0000256" key="8">
    <source>
        <dbReference type="PROSITE-ProRule" id="PRU00339"/>
    </source>
</evidence>